<dbReference type="AlphaFoldDB" id="A0A4U0ZCA7"/>
<reference evidence="1 2" key="1">
    <citation type="submission" date="2019-04" db="EMBL/GenBank/DDBJ databases">
        <title>Alteromonas portus sp. nov., an alginate lyase-excreting marine bacterium.</title>
        <authorList>
            <person name="Huang H."/>
            <person name="Mo K."/>
            <person name="Bao S."/>
        </authorList>
    </citation>
    <scope>NUCLEOTIDE SEQUENCE [LARGE SCALE GENOMIC DNA]</scope>
    <source>
        <strain evidence="1 2">HB161718</strain>
    </source>
</reference>
<dbReference type="InterPro" id="IPR016181">
    <property type="entry name" value="Acyl_CoA_acyltransferase"/>
</dbReference>
<proteinExistence type="predicted"/>
<dbReference type="RefSeq" id="WP_136783732.1">
    <property type="nucleotide sequence ID" value="NZ_SWCO01000012.1"/>
</dbReference>
<dbReference type="SUPFAM" id="SSF55729">
    <property type="entry name" value="Acyl-CoA N-acyltransferases (Nat)"/>
    <property type="match status" value="1"/>
</dbReference>
<protein>
    <submittedName>
        <fullName evidence="1">GNAT family N-acetyltransferase</fullName>
    </submittedName>
</protein>
<keyword evidence="1" id="KW-0808">Transferase</keyword>
<dbReference type="GO" id="GO:0016740">
    <property type="term" value="F:transferase activity"/>
    <property type="evidence" value="ECO:0007669"/>
    <property type="project" value="UniProtKB-KW"/>
</dbReference>
<organism evidence="1 2">
    <name type="scientific">Alteromonas portus</name>
    <dbReference type="NCBI Taxonomy" id="2565549"/>
    <lineage>
        <taxon>Bacteria</taxon>
        <taxon>Pseudomonadati</taxon>
        <taxon>Pseudomonadota</taxon>
        <taxon>Gammaproteobacteria</taxon>
        <taxon>Alteromonadales</taxon>
        <taxon>Alteromonadaceae</taxon>
        <taxon>Alteromonas/Salinimonas group</taxon>
        <taxon>Alteromonas</taxon>
    </lineage>
</organism>
<gene>
    <name evidence="1" type="ORF">E5672_18815</name>
</gene>
<comment type="caution">
    <text evidence="1">The sequence shown here is derived from an EMBL/GenBank/DDBJ whole genome shotgun (WGS) entry which is preliminary data.</text>
</comment>
<accession>A0A4U0ZCA7</accession>
<keyword evidence="2" id="KW-1185">Reference proteome</keyword>
<evidence type="ECO:0000313" key="1">
    <source>
        <dbReference type="EMBL" id="TKB00723.1"/>
    </source>
</evidence>
<dbReference type="Proteomes" id="UP000305471">
    <property type="component" value="Unassembled WGS sequence"/>
</dbReference>
<sequence>MGMTVEQIRKMLDEAEPDNNNCIASGSIKDNEKGELVTYQTFLGLDFVRANNCDKFWEEFNVSLIEFIATSDFTQDEIAQIERDIQLDDRHWDWLLKSAHFQSEEYKWFFLDVEGKTQAVCLIYHPKASTLEPGDIFYIEYVAVAPWNRTNPMQIKKYSGLGSEIIQLVMNYAINTLGLRYGFSLHALPKAMGFYEKIGMVRCTELDKGVLAFYEMPEDGAKQYLGLS</sequence>
<evidence type="ECO:0000313" key="2">
    <source>
        <dbReference type="Proteomes" id="UP000305471"/>
    </source>
</evidence>
<dbReference type="OrthoDB" id="6064764at2"/>
<dbReference type="Gene3D" id="3.40.630.30">
    <property type="match status" value="1"/>
</dbReference>
<dbReference type="EMBL" id="SWCO01000012">
    <property type="protein sequence ID" value="TKB00723.1"/>
    <property type="molecule type" value="Genomic_DNA"/>
</dbReference>
<name>A0A4U0ZCA7_9ALTE</name>